<sequence>MNKLKSKRKKTEKIRGKSKQNGPFMTNDQSVPGAGAQRIDVDTRAGSGRSQNEPSVRRPPPFFGVTKQIVLEKFRHNRKKDNEKNSTEKLKEKAQPLASTLNSFYQLSYVVSCCNR</sequence>
<dbReference type="Proteomes" id="UP000887565">
    <property type="component" value="Unplaced"/>
</dbReference>
<feature type="compositionally biased region" description="Polar residues" evidence="1">
    <location>
        <begin position="19"/>
        <end position="30"/>
    </location>
</feature>
<protein>
    <submittedName>
        <fullName evidence="3">Uncharacterized protein</fullName>
    </submittedName>
</protein>
<evidence type="ECO:0000256" key="1">
    <source>
        <dbReference type="SAM" id="MobiDB-lite"/>
    </source>
</evidence>
<reference evidence="3" key="1">
    <citation type="submission" date="2022-11" db="UniProtKB">
        <authorList>
            <consortium name="WormBaseParasite"/>
        </authorList>
    </citation>
    <scope>IDENTIFICATION</scope>
</reference>
<feature type="region of interest" description="Disordered" evidence="1">
    <location>
        <begin position="1"/>
        <end position="36"/>
    </location>
</feature>
<organism evidence="2 3">
    <name type="scientific">Romanomermis culicivorax</name>
    <name type="common">Nematode worm</name>
    <dbReference type="NCBI Taxonomy" id="13658"/>
    <lineage>
        <taxon>Eukaryota</taxon>
        <taxon>Metazoa</taxon>
        <taxon>Ecdysozoa</taxon>
        <taxon>Nematoda</taxon>
        <taxon>Enoplea</taxon>
        <taxon>Dorylaimia</taxon>
        <taxon>Mermithida</taxon>
        <taxon>Mermithoidea</taxon>
        <taxon>Mermithidae</taxon>
        <taxon>Romanomermis</taxon>
    </lineage>
</organism>
<feature type="compositionally biased region" description="Basic residues" evidence="1">
    <location>
        <begin position="1"/>
        <end position="18"/>
    </location>
</feature>
<proteinExistence type="predicted"/>
<dbReference type="WBParaSite" id="nRc.2.0.1.t47756-RA">
    <property type="protein sequence ID" value="nRc.2.0.1.t47756-RA"/>
    <property type="gene ID" value="nRc.2.0.1.g47756"/>
</dbReference>
<dbReference type="AlphaFoldDB" id="A0A915LD52"/>
<accession>A0A915LD52</accession>
<evidence type="ECO:0000313" key="2">
    <source>
        <dbReference type="Proteomes" id="UP000887565"/>
    </source>
</evidence>
<name>A0A915LD52_ROMCU</name>
<evidence type="ECO:0000313" key="3">
    <source>
        <dbReference type="WBParaSite" id="nRc.2.0.1.t47756-RA"/>
    </source>
</evidence>
<feature type="region of interest" description="Disordered" evidence="1">
    <location>
        <begin position="43"/>
        <end position="62"/>
    </location>
</feature>
<keyword evidence="2" id="KW-1185">Reference proteome</keyword>